<evidence type="ECO:0000256" key="2">
    <source>
        <dbReference type="ARBA" id="ARBA00022692"/>
    </source>
</evidence>
<comment type="subcellular location">
    <subcellularLocation>
        <location evidence="1">Membrane</location>
    </subcellularLocation>
</comment>
<evidence type="ECO:0000256" key="5">
    <source>
        <dbReference type="SAM" id="Phobius"/>
    </source>
</evidence>
<evidence type="ECO:0000256" key="1">
    <source>
        <dbReference type="ARBA" id="ARBA00004370"/>
    </source>
</evidence>
<keyword evidence="2 5" id="KW-0812">Transmembrane</keyword>
<proteinExistence type="predicted"/>
<dbReference type="InterPro" id="IPR001129">
    <property type="entry name" value="Membr-assoc_MAPEG"/>
</dbReference>
<organism evidence="6 7">
    <name type="scientific">Acidovorax soli</name>
    <dbReference type="NCBI Taxonomy" id="592050"/>
    <lineage>
        <taxon>Bacteria</taxon>
        <taxon>Pseudomonadati</taxon>
        <taxon>Pseudomonadota</taxon>
        <taxon>Betaproteobacteria</taxon>
        <taxon>Burkholderiales</taxon>
        <taxon>Comamonadaceae</taxon>
        <taxon>Acidovorax</taxon>
    </lineage>
</organism>
<evidence type="ECO:0000256" key="3">
    <source>
        <dbReference type="ARBA" id="ARBA00022989"/>
    </source>
</evidence>
<dbReference type="InterPro" id="IPR023352">
    <property type="entry name" value="MAPEG-like_dom_sf"/>
</dbReference>
<dbReference type="Proteomes" id="UP000575083">
    <property type="component" value="Unassembled WGS sequence"/>
</dbReference>
<dbReference type="Gene3D" id="1.20.120.550">
    <property type="entry name" value="Membrane associated eicosanoid/glutathione metabolism-like domain"/>
    <property type="match status" value="1"/>
</dbReference>
<evidence type="ECO:0000313" key="7">
    <source>
        <dbReference type="Proteomes" id="UP000575083"/>
    </source>
</evidence>
<feature type="transmembrane region" description="Helical" evidence="5">
    <location>
        <begin position="112"/>
        <end position="131"/>
    </location>
</feature>
<evidence type="ECO:0000256" key="4">
    <source>
        <dbReference type="ARBA" id="ARBA00023136"/>
    </source>
</evidence>
<reference evidence="6 7" key="1">
    <citation type="submission" date="2020-08" db="EMBL/GenBank/DDBJ databases">
        <title>Functional genomics of gut bacteria from endangered species of beetles.</title>
        <authorList>
            <person name="Carlos-Shanley C."/>
        </authorList>
    </citation>
    <scope>NUCLEOTIDE SEQUENCE [LARGE SCALE GENOMIC DNA]</scope>
    <source>
        <strain evidence="6 7">S00198</strain>
    </source>
</reference>
<accession>A0A7X0PIN3</accession>
<feature type="transmembrane region" description="Helical" evidence="5">
    <location>
        <begin position="61"/>
        <end position="91"/>
    </location>
</feature>
<dbReference type="AlphaFoldDB" id="A0A7X0PIN3"/>
<keyword evidence="3 5" id="KW-1133">Transmembrane helix</keyword>
<dbReference type="RefSeq" id="WP_184862910.1">
    <property type="nucleotide sequence ID" value="NZ_JACHLK010000014.1"/>
</dbReference>
<dbReference type="GO" id="GO:0016020">
    <property type="term" value="C:membrane"/>
    <property type="evidence" value="ECO:0007669"/>
    <property type="project" value="UniProtKB-SubCell"/>
</dbReference>
<protein>
    <submittedName>
        <fullName evidence="6">Putative membrane protein YecN with MAPEG domain</fullName>
    </submittedName>
</protein>
<sequence>MPSPALTIASATLAALALLLTLLSLQVSRLRMRHRQTWGDGGHKDLAVAVRTHGNTLEQSLLFGLLVLALAQVGGTATAALAAVCSAFVLARVLYCTAAFGRRLPWRQAAHALTLLCQLAATLLLVCAAWSH</sequence>
<dbReference type="EMBL" id="JACHLK010000014">
    <property type="protein sequence ID" value="MBB6562660.1"/>
    <property type="molecule type" value="Genomic_DNA"/>
</dbReference>
<keyword evidence="4 5" id="KW-0472">Membrane</keyword>
<dbReference type="Pfam" id="PF01124">
    <property type="entry name" value="MAPEG"/>
    <property type="match status" value="1"/>
</dbReference>
<dbReference type="SUPFAM" id="SSF161084">
    <property type="entry name" value="MAPEG domain-like"/>
    <property type="match status" value="1"/>
</dbReference>
<keyword evidence="7" id="KW-1185">Reference proteome</keyword>
<comment type="caution">
    <text evidence="6">The sequence shown here is derived from an EMBL/GenBank/DDBJ whole genome shotgun (WGS) entry which is preliminary data.</text>
</comment>
<gene>
    <name evidence="6" type="ORF">HNP48_005376</name>
</gene>
<evidence type="ECO:0000313" key="6">
    <source>
        <dbReference type="EMBL" id="MBB6562660.1"/>
    </source>
</evidence>
<name>A0A7X0PIN3_9BURK</name>